<dbReference type="Proteomes" id="UP000248724">
    <property type="component" value="Unassembled WGS sequence"/>
</dbReference>
<organism evidence="6 7">
    <name type="scientific">Candidatus Aeolococcus gillhamiae</name>
    <dbReference type="NCBI Taxonomy" id="3127015"/>
    <lineage>
        <taxon>Bacteria</taxon>
        <taxon>Bacillati</taxon>
        <taxon>Candidatus Dormiibacterota</taxon>
        <taxon>Candidatus Dormibacteria</taxon>
        <taxon>Candidatus Aeolococcales</taxon>
        <taxon>Candidatus Aeolococcaceae</taxon>
        <taxon>Candidatus Aeolococcus</taxon>
    </lineage>
</organism>
<dbReference type="GO" id="GO:0003677">
    <property type="term" value="F:DNA binding"/>
    <property type="evidence" value="ECO:0007669"/>
    <property type="project" value="InterPro"/>
</dbReference>
<dbReference type="InterPro" id="IPR003593">
    <property type="entry name" value="AAA+_ATPase"/>
</dbReference>
<dbReference type="InterPro" id="IPR045006">
    <property type="entry name" value="CHLI-like"/>
</dbReference>
<dbReference type="Gene3D" id="3.40.50.300">
    <property type="entry name" value="P-loop containing nucleotide triphosphate hydrolases"/>
    <property type="match status" value="1"/>
</dbReference>
<dbReference type="PRINTS" id="PR01657">
    <property type="entry name" value="MCMFAMILY"/>
</dbReference>
<evidence type="ECO:0000256" key="3">
    <source>
        <dbReference type="ARBA" id="ARBA00022840"/>
    </source>
</evidence>
<dbReference type="GO" id="GO:0005524">
    <property type="term" value="F:ATP binding"/>
    <property type="evidence" value="ECO:0007669"/>
    <property type="project" value="UniProtKB-KW"/>
</dbReference>
<feature type="compositionally biased region" description="Basic residues" evidence="4">
    <location>
        <begin position="412"/>
        <end position="421"/>
    </location>
</feature>
<dbReference type="InterPro" id="IPR020568">
    <property type="entry name" value="Ribosomal_Su5_D2-typ_SF"/>
</dbReference>
<evidence type="ECO:0000256" key="1">
    <source>
        <dbReference type="ARBA" id="ARBA00006354"/>
    </source>
</evidence>
<comment type="similarity">
    <text evidence="1">Belongs to the Mg-chelatase subunits D/I family. ComM subfamily.</text>
</comment>
<feature type="region of interest" description="Disordered" evidence="4">
    <location>
        <begin position="169"/>
        <end position="194"/>
    </location>
</feature>
<dbReference type="EMBL" id="QHBU01000119">
    <property type="protein sequence ID" value="PZR81207.1"/>
    <property type="molecule type" value="Genomic_DNA"/>
</dbReference>
<evidence type="ECO:0000256" key="4">
    <source>
        <dbReference type="SAM" id="MobiDB-lite"/>
    </source>
</evidence>
<dbReference type="PANTHER" id="PTHR32039">
    <property type="entry name" value="MAGNESIUM-CHELATASE SUBUNIT CHLI"/>
    <property type="match status" value="1"/>
</dbReference>
<dbReference type="Pfam" id="PF01078">
    <property type="entry name" value="Mg_chelatase"/>
    <property type="match status" value="1"/>
</dbReference>
<dbReference type="InterPro" id="IPR025158">
    <property type="entry name" value="Mg_chelat-rel_C"/>
</dbReference>
<proteinExistence type="inferred from homology"/>
<keyword evidence="3" id="KW-0067">ATP-binding</keyword>
<dbReference type="PANTHER" id="PTHR32039:SF7">
    <property type="entry name" value="COMPETENCE PROTEIN COMM"/>
    <property type="match status" value="1"/>
</dbReference>
<dbReference type="SMART" id="SM00382">
    <property type="entry name" value="AAA"/>
    <property type="match status" value="1"/>
</dbReference>
<reference evidence="6 7" key="1">
    <citation type="journal article" date="2017" name="Nature">
        <title>Atmospheric trace gases support primary production in Antarctic desert surface soil.</title>
        <authorList>
            <person name="Ji M."/>
            <person name="Greening C."/>
            <person name="Vanwonterghem I."/>
            <person name="Carere C.R."/>
            <person name="Bay S.K."/>
            <person name="Steen J.A."/>
            <person name="Montgomery K."/>
            <person name="Lines T."/>
            <person name="Beardall J."/>
            <person name="van Dorst J."/>
            <person name="Snape I."/>
            <person name="Stott M.B."/>
            <person name="Hugenholtz P."/>
            <person name="Ferrari B.C."/>
        </authorList>
    </citation>
    <scope>NUCLEOTIDE SEQUENCE [LARGE SCALE GENOMIC DNA]</scope>
    <source>
        <strain evidence="6">RRmetagenome_bin12</strain>
    </source>
</reference>
<accession>A0A2W5ZB09</accession>
<sequence length="503" mass="53293">MLARATACSVHGLAGVPVMVEADVANGLPCFTIVGLTDRAIQEARERVKAAIRNSGFEYPQRRLTVNLAPAEVPKEGTGFDLAIAMAILCLDNRALRLDGQAFIGELALDGSVRPVTGVLPMARCLRAAGVRRLAVAEENAAEAALVDSLEVVGVSSLPRCVGHLDGSAPLPLASPGEPPPAEETTDLREVRGQEQAKRALEIAAAGGHNLLMVGPPGSGKTMLAQAFCSLLPDLDSHQSLDVAALYSLRGALRERPPTATRPPFRAPHHSVSRAGLIGGGSGLARPGEISLAHHGVLFLDEVCEFARSHLEALRQPLEERTVSVVRSRGAVQFPADFMLVAAANPCPCGHLGDETGCTCTPRALAEYSSRLSGPIRDRIDLVIDVPRQRFGDLFDGQSGESSATVRERVRTARARQRRRNPAAMRGARNAALDGAVLRDAADATPSATRLLALAGERLQLSARGFFRVLRVARTIADLRGAAEVGESDVGEALRFRGEAPPR</sequence>
<evidence type="ECO:0000313" key="7">
    <source>
        <dbReference type="Proteomes" id="UP000248724"/>
    </source>
</evidence>
<comment type="caution">
    <text evidence="6">The sequence shown here is derived from an EMBL/GenBank/DDBJ whole genome shotgun (WGS) entry which is preliminary data.</text>
</comment>
<dbReference type="InterPro" id="IPR027417">
    <property type="entry name" value="P-loop_NTPase"/>
</dbReference>
<dbReference type="AlphaFoldDB" id="A0A2W5ZB09"/>
<evidence type="ECO:0000256" key="2">
    <source>
        <dbReference type="ARBA" id="ARBA00022741"/>
    </source>
</evidence>
<dbReference type="InterPro" id="IPR001208">
    <property type="entry name" value="MCM_dom"/>
</dbReference>
<dbReference type="NCBIfam" id="TIGR00368">
    <property type="entry name" value="YifB family Mg chelatase-like AAA ATPase"/>
    <property type="match status" value="1"/>
</dbReference>
<dbReference type="SUPFAM" id="SSF52540">
    <property type="entry name" value="P-loop containing nucleoside triphosphate hydrolases"/>
    <property type="match status" value="1"/>
</dbReference>
<keyword evidence="2" id="KW-0547">Nucleotide-binding</keyword>
<dbReference type="Gene3D" id="3.30.230.10">
    <property type="match status" value="1"/>
</dbReference>
<dbReference type="Pfam" id="PF13335">
    <property type="entry name" value="Mg_chelatase_C"/>
    <property type="match status" value="1"/>
</dbReference>
<dbReference type="InterPro" id="IPR004482">
    <property type="entry name" value="Mg_chelat-rel"/>
</dbReference>
<protein>
    <recommendedName>
        <fullName evidence="5">AAA+ ATPase domain-containing protein</fullName>
    </recommendedName>
</protein>
<evidence type="ECO:0000259" key="5">
    <source>
        <dbReference type="SMART" id="SM00382"/>
    </source>
</evidence>
<dbReference type="CDD" id="cd00009">
    <property type="entry name" value="AAA"/>
    <property type="match status" value="1"/>
</dbReference>
<gene>
    <name evidence="6" type="ORF">DLM65_06280</name>
</gene>
<feature type="region of interest" description="Disordered" evidence="4">
    <location>
        <begin position="397"/>
        <end position="426"/>
    </location>
</feature>
<dbReference type="InterPro" id="IPR014721">
    <property type="entry name" value="Ribsml_uS5_D2-typ_fold_subgr"/>
</dbReference>
<dbReference type="SUPFAM" id="SSF54211">
    <property type="entry name" value="Ribosomal protein S5 domain 2-like"/>
    <property type="match status" value="1"/>
</dbReference>
<feature type="domain" description="AAA+ ATPase" evidence="5">
    <location>
        <begin position="207"/>
        <end position="390"/>
    </location>
</feature>
<dbReference type="InterPro" id="IPR000523">
    <property type="entry name" value="Mg_chelatse_chII-like_cat_dom"/>
</dbReference>
<name>A0A2W5ZB09_9BACT</name>
<dbReference type="Pfam" id="PF13541">
    <property type="entry name" value="ChlI"/>
    <property type="match status" value="1"/>
</dbReference>
<evidence type="ECO:0000313" key="6">
    <source>
        <dbReference type="EMBL" id="PZR81207.1"/>
    </source>
</evidence>